<dbReference type="EMBL" id="QUSM01000004">
    <property type="protein sequence ID" value="RGD73756.1"/>
    <property type="molecule type" value="Genomic_DNA"/>
</dbReference>
<dbReference type="InterPro" id="IPR030392">
    <property type="entry name" value="S74_ICA"/>
</dbReference>
<evidence type="ECO:0000259" key="2">
    <source>
        <dbReference type="PROSITE" id="PS51688"/>
    </source>
</evidence>
<dbReference type="PROSITE" id="PS00018">
    <property type="entry name" value="EF_HAND_1"/>
    <property type="match status" value="1"/>
</dbReference>
<proteinExistence type="predicted"/>
<dbReference type="RefSeq" id="WP_117532380.1">
    <property type="nucleotide sequence ID" value="NZ_QUSM01000004.1"/>
</dbReference>
<gene>
    <name evidence="3" type="ORF">DW687_08210</name>
</gene>
<dbReference type="InterPro" id="IPR036388">
    <property type="entry name" value="WH-like_DNA-bd_sf"/>
</dbReference>
<evidence type="ECO:0000256" key="1">
    <source>
        <dbReference type="SAM" id="Coils"/>
    </source>
</evidence>
<dbReference type="AlphaFoldDB" id="A0A3E3DXF0"/>
<sequence>MEEKNNDVMPATEIFMLKSLYDMNDNNIVDNAEKVNGHTVEANVPEDAVFTDTKYDIATESISGLMSSTDKAKLNGISERATKVNVIDNITSTSFEDALSAKQGKLLNDRVSNLETLPKGDMFKSIYDANNNGIVDLAENAQKINGFTVEKAVPSDAKFTDTTYEKSSSVIDGLMSKEDKVKLDGISENANSISIADNLISSSADEALSAKQGKLLNDRLTDVEAASCGDMFKSVYDTNDDGKVDKSDYADNSGTVNGFTIEKSVPSDAVFTDTKYSVATTSSNGLLSSADKQKIDRLNLDTSKNLTVANATASYFKTDTKPGGLISSDGLRLITRTSAGNVAVGQDGLSGGTHAVSLYAGGKINLCINNSGSAANASNIEYVYADSKYLFRNRANGTCYLGSASYRWNTIYSKTGSVSTSDKRKKYDINSIIKDEKIEKFFEGLRPVSYRSVEGDGHRTHYGFIAQEIEENIENAGLKYSDFAPIVKTPVDKDGEELDYYNESDREKIVDYEYGLRYQEFISINTMMIQKLMNEVKELKKEIKELKNNK</sequence>
<evidence type="ECO:0000313" key="3">
    <source>
        <dbReference type="EMBL" id="RGD73756.1"/>
    </source>
</evidence>
<dbReference type="InterPro" id="IPR018247">
    <property type="entry name" value="EF_Hand_1_Ca_BS"/>
</dbReference>
<keyword evidence="1" id="KW-0175">Coiled coil</keyword>
<dbReference type="InterPro" id="IPR054500">
    <property type="entry name" value="Phage_fiber_rpt"/>
</dbReference>
<feature type="domain" description="Peptidase S74" evidence="2">
    <location>
        <begin position="421"/>
        <end position="543"/>
    </location>
</feature>
<dbReference type="Pfam" id="PF13884">
    <property type="entry name" value="Peptidase_S74"/>
    <property type="match status" value="1"/>
</dbReference>
<dbReference type="Gene3D" id="1.10.10.10">
    <property type="entry name" value="Winged helix-like DNA-binding domain superfamily/Winged helix DNA-binding domain"/>
    <property type="match status" value="1"/>
</dbReference>
<organism evidence="3 4">
    <name type="scientific">Anaerofustis stercorihominis</name>
    <dbReference type="NCBI Taxonomy" id="214853"/>
    <lineage>
        <taxon>Bacteria</taxon>
        <taxon>Bacillati</taxon>
        <taxon>Bacillota</taxon>
        <taxon>Clostridia</taxon>
        <taxon>Eubacteriales</taxon>
        <taxon>Eubacteriaceae</taxon>
        <taxon>Anaerofustis</taxon>
    </lineage>
</organism>
<name>A0A3E3DXF0_9FIRM</name>
<comment type="caution">
    <text evidence="3">The sequence shown here is derived from an EMBL/GenBank/DDBJ whole genome shotgun (WGS) entry which is preliminary data.</text>
</comment>
<protein>
    <submittedName>
        <fullName evidence="3">Tail fiber domain-containing protein</fullName>
    </submittedName>
</protein>
<evidence type="ECO:0000313" key="4">
    <source>
        <dbReference type="Proteomes" id="UP000261212"/>
    </source>
</evidence>
<dbReference type="Gene3D" id="1.10.238.10">
    <property type="entry name" value="EF-hand"/>
    <property type="match status" value="1"/>
</dbReference>
<dbReference type="Proteomes" id="UP000261212">
    <property type="component" value="Unassembled WGS sequence"/>
</dbReference>
<accession>A0A3E3DXF0</accession>
<reference evidence="3 4" key="1">
    <citation type="submission" date="2018-08" db="EMBL/GenBank/DDBJ databases">
        <title>A genome reference for cultivated species of the human gut microbiota.</title>
        <authorList>
            <person name="Zou Y."/>
            <person name="Xue W."/>
            <person name="Luo G."/>
        </authorList>
    </citation>
    <scope>NUCLEOTIDE SEQUENCE [LARGE SCALE GENOMIC DNA]</scope>
    <source>
        <strain evidence="3 4">AM25-6</strain>
    </source>
</reference>
<dbReference type="Pfam" id="PF22337">
    <property type="entry name" value="Phage_fiber_rpt"/>
    <property type="match status" value="2"/>
</dbReference>
<dbReference type="PROSITE" id="PS51688">
    <property type="entry name" value="ICA"/>
    <property type="match status" value="1"/>
</dbReference>
<feature type="coiled-coil region" evidence="1">
    <location>
        <begin position="522"/>
        <end position="549"/>
    </location>
</feature>